<reference evidence="3 4" key="1">
    <citation type="submission" date="2015-08" db="EMBL/GenBank/DDBJ databases">
        <title>Enterococcus genome sequence.</title>
        <authorList>
            <person name="Acedo J.Z."/>
            <person name="Vederas J.C."/>
        </authorList>
    </citation>
    <scope>NUCLEOTIDE SEQUENCE [LARGE SCALE GENOMIC DNA]</scope>
    <source>
        <strain evidence="3 4">49</strain>
    </source>
</reference>
<sequence>MKVGLQMRINKLIIQGPQYKRTLSFTTGLNIISGEKTSGKSLVLSLIDFALGKDKINLVVQKELNQYADRIFLECFFSDDVYTIERTLKKDKSKFMVYYCPFENIDEYIPQKMIKSEFQTFIMDNLGAYEYEKVKGIPKSEDLTTETVSFRDLFRFCFVNQQQLGTHAFLSHNEAMKKYKNPIVFEIIFDLVDRGQNEIQSEIAKKSNIINNLERSIAELSGYLKQRDNNDFFKLEEEIENFDEEILLLQNNRMSILHRQNEIDEANKSNDSYRLVYEEILKIDNYLNKVKKSSSNLHLGIESNSILLNDYMNERKNIEATEQINYMLKIDDQDLMCPLCHTIIEKKSDNSDELNTKKALQSIRKEIDNKIKMVERVINTSQKKIVDNENEIEKITTKKRILQRTLAEFSKEVKTPYLSELNALNVQINKLEQEKSILLESKRVHKKISELEKKIEKNQDLLAALKTRLNNLKNQQLDKKTIIDSISSKYKDNLALMRYNDLSDTYIDENTYIPYYQGSSVYEQESGGLLECMQFSYLESIVSSEYSKHHPQLLMFDTISKYFGTNVIKQKIEDDEKGMINDPQVYLNIFQILENLGKNNQIIVVENTPPEEMLKYEKYSFRSGERGLIDLTENEFVDDQTE</sequence>
<feature type="domain" description="Rad50/SbcC-type AAA" evidence="2">
    <location>
        <begin position="21"/>
        <end position="246"/>
    </location>
</feature>
<gene>
    <name evidence="3" type="ORF">AKL21_12680</name>
</gene>
<evidence type="ECO:0000313" key="3">
    <source>
        <dbReference type="EMBL" id="PAA99824.1"/>
    </source>
</evidence>
<feature type="coiled-coil region" evidence="1">
    <location>
        <begin position="196"/>
        <end position="252"/>
    </location>
</feature>
<dbReference type="EMBL" id="LHUG01000018">
    <property type="protein sequence ID" value="PAA99824.1"/>
    <property type="molecule type" value="Genomic_DNA"/>
</dbReference>
<dbReference type="AlphaFoldDB" id="A0A267HQB2"/>
<dbReference type="Pfam" id="PF13476">
    <property type="entry name" value="AAA_23"/>
    <property type="match status" value="1"/>
</dbReference>
<keyword evidence="4" id="KW-1185">Reference proteome</keyword>
<evidence type="ECO:0000256" key="1">
    <source>
        <dbReference type="SAM" id="Coils"/>
    </source>
</evidence>
<name>A0A267HQB2_9ENTE</name>
<dbReference type="Proteomes" id="UP000216797">
    <property type="component" value="Unassembled WGS sequence"/>
</dbReference>
<comment type="caution">
    <text evidence="3">The sequence shown here is derived from an EMBL/GenBank/DDBJ whole genome shotgun (WGS) entry which is preliminary data.</text>
</comment>
<feature type="coiled-coil region" evidence="1">
    <location>
        <begin position="385"/>
        <end position="475"/>
    </location>
</feature>
<proteinExistence type="predicted"/>
<protein>
    <recommendedName>
        <fullName evidence="2">Rad50/SbcC-type AAA domain-containing protein</fullName>
    </recommendedName>
</protein>
<evidence type="ECO:0000313" key="4">
    <source>
        <dbReference type="Proteomes" id="UP000216797"/>
    </source>
</evidence>
<dbReference type="InterPro" id="IPR038729">
    <property type="entry name" value="Rad50/SbcC_AAA"/>
</dbReference>
<keyword evidence="1" id="KW-0175">Coiled coil</keyword>
<evidence type="ECO:0000259" key="2">
    <source>
        <dbReference type="Pfam" id="PF13476"/>
    </source>
</evidence>
<dbReference type="InterPro" id="IPR027417">
    <property type="entry name" value="P-loop_NTPase"/>
</dbReference>
<organism evidence="3 4">
    <name type="scientific">Enterococcus canintestini</name>
    <dbReference type="NCBI Taxonomy" id="317010"/>
    <lineage>
        <taxon>Bacteria</taxon>
        <taxon>Bacillati</taxon>
        <taxon>Bacillota</taxon>
        <taxon>Bacilli</taxon>
        <taxon>Lactobacillales</taxon>
        <taxon>Enterococcaceae</taxon>
        <taxon>Enterococcus</taxon>
    </lineage>
</organism>
<accession>A0A267HQB2</accession>
<dbReference type="Gene3D" id="3.40.50.300">
    <property type="entry name" value="P-loop containing nucleotide triphosphate hydrolases"/>
    <property type="match status" value="1"/>
</dbReference>